<gene>
    <name evidence="1" type="ORF">GCM10022222_04900</name>
</gene>
<accession>A0ABP6V1D1</accession>
<sequence length="178" mass="19678">MPDRAERPLLFLDVDGTLLPYGAAQRPSTAQEWDDWQNPANPQLAQLVLGHGQLLSELGCDLMWATAWMQDANEVIAPLLGLPELPVACLPDAPQQDEAGVLHWKTQALVETAAGRPFIWVDDEITELDRAWVSAHHRGPALLYHVDSRTGVAEPDFAVLDEWAQRYAGARGRRSPDA</sequence>
<dbReference type="Proteomes" id="UP001500689">
    <property type="component" value="Unassembled WGS sequence"/>
</dbReference>
<name>A0ABP6V1D1_9PSEU</name>
<evidence type="ECO:0000313" key="1">
    <source>
        <dbReference type="EMBL" id="GAA3525139.1"/>
    </source>
</evidence>
<evidence type="ECO:0000313" key="2">
    <source>
        <dbReference type="Proteomes" id="UP001500689"/>
    </source>
</evidence>
<dbReference type="EMBL" id="BAAAZN010000001">
    <property type="protein sequence ID" value="GAA3525139.1"/>
    <property type="molecule type" value="Genomic_DNA"/>
</dbReference>
<proteinExistence type="predicted"/>
<reference evidence="2" key="1">
    <citation type="journal article" date="2019" name="Int. J. Syst. Evol. Microbiol.">
        <title>The Global Catalogue of Microorganisms (GCM) 10K type strain sequencing project: providing services to taxonomists for standard genome sequencing and annotation.</title>
        <authorList>
            <consortium name="The Broad Institute Genomics Platform"/>
            <consortium name="The Broad Institute Genome Sequencing Center for Infectious Disease"/>
            <person name="Wu L."/>
            <person name="Ma J."/>
        </authorList>
    </citation>
    <scope>NUCLEOTIDE SEQUENCE [LARGE SCALE GENOMIC DNA]</scope>
    <source>
        <strain evidence="2">JCM 16898</strain>
    </source>
</reference>
<keyword evidence="2" id="KW-1185">Reference proteome</keyword>
<dbReference type="Pfam" id="PF18143">
    <property type="entry name" value="HAD_SAK_2"/>
    <property type="match status" value="1"/>
</dbReference>
<dbReference type="RefSeq" id="WP_344854742.1">
    <property type="nucleotide sequence ID" value="NZ_BAAAZN010000001.1"/>
</dbReference>
<protein>
    <submittedName>
        <fullName evidence="1">HAD domain-containing protein</fullName>
    </submittedName>
</protein>
<organism evidence="1 2">
    <name type="scientific">Amycolatopsis ultiminotia</name>
    <dbReference type="NCBI Taxonomy" id="543629"/>
    <lineage>
        <taxon>Bacteria</taxon>
        <taxon>Bacillati</taxon>
        <taxon>Actinomycetota</taxon>
        <taxon>Actinomycetes</taxon>
        <taxon>Pseudonocardiales</taxon>
        <taxon>Pseudonocardiaceae</taxon>
        <taxon>Amycolatopsis</taxon>
    </lineage>
</organism>
<comment type="caution">
    <text evidence="1">The sequence shown here is derived from an EMBL/GenBank/DDBJ whole genome shotgun (WGS) entry which is preliminary data.</text>
</comment>